<protein>
    <recommendedName>
        <fullName evidence="4">DUF3551 domain-containing protein</fullName>
    </recommendedName>
</protein>
<accession>A0ABQ6AYI2</accession>
<evidence type="ECO:0008006" key="4">
    <source>
        <dbReference type="Google" id="ProtNLM"/>
    </source>
</evidence>
<evidence type="ECO:0000313" key="2">
    <source>
        <dbReference type="EMBL" id="GLR86296.1"/>
    </source>
</evidence>
<dbReference type="Proteomes" id="UP001156905">
    <property type="component" value="Unassembled WGS sequence"/>
</dbReference>
<proteinExistence type="predicted"/>
<keyword evidence="1" id="KW-0732">Signal</keyword>
<evidence type="ECO:0000256" key="1">
    <source>
        <dbReference type="SAM" id="SignalP"/>
    </source>
</evidence>
<reference evidence="3" key="1">
    <citation type="journal article" date="2019" name="Int. J. Syst. Evol. Microbiol.">
        <title>The Global Catalogue of Microorganisms (GCM) 10K type strain sequencing project: providing services to taxonomists for standard genome sequencing and annotation.</title>
        <authorList>
            <consortium name="The Broad Institute Genomics Platform"/>
            <consortium name="The Broad Institute Genome Sequencing Center for Infectious Disease"/>
            <person name="Wu L."/>
            <person name="Ma J."/>
        </authorList>
    </citation>
    <scope>NUCLEOTIDE SEQUENCE [LARGE SCALE GENOMIC DNA]</scope>
    <source>
        <strain evidence="3">NBRC 102520</strain>
    </source>
</reference>
<name>A0ABQ6AYI2_9BRAD</name>
<sequence length="128" mass="14031">MTISARKPSPSHSDNNTVRSRYRIAALYAFLTTCVSATSPAMAAMECAPGYVWRVAVPSDLVCVTPESRSVVASENARAASRHLPASDTCQSGYVWREAYYGDKVCTTPERRSEVRQENIVASQRVAQ</sequence>
<comment type="caution">
    <text evidence="2">The sequence shown here is derived from an EMBL/GenBank/DDBJ whole genome shotgun (WGS) entry which is preliminary data.</text>
</comment>
<dbReference type="RefSeq" id="WP_284266525.1">
    <property type="nucleotide sequence ID" value="NZ_BSOW01000009.1"/>
</dbReference>
<feature type="chain" id="PRO_5046024468" description="DUF3551 domain-containing protein" evidence="1">
    <location>
        <begin position="44"/>
        <end position="128"/>
    </location>
</feature>
<evidence type="ECO:0000313" key="3">
    <source>
        <dbReference type="Proteomes" id="UP001156905"/>
    </source>
</evidence>
<dbReference type="EMBL" id="BSOW01000009">
    <property type="protein sequence ID" value="GLR86296.1"/>
    <property type="molecule type" value="Genomic_DNA"/>
</dbReference>
<feature type="signal peptide" evidence="1">
    <location>
        <begin position="1"/>
        <end position="43"/>
    </location>
</feature>
<gene>
    <name evidence="2" type="ORF">GCM10007857_30070</name>
</gene>
<organism evidence="2 3">
    <name type="scientific">Bradyrhizobium iriomotense</name>
    <dbReference type="NCBI Taxonomy" id="441950"/>
    <lineage>
        <taxon>Bacteria</taxon>
        <taxon>Pseudomonadati</taxon>
        <taxon>Pseudomonadota</taxon>
        <taxon>Alphaproteobacteria</taxon>
        <taxon>Hyphomicrobiales</taxon>
        <taxon>Nitrobacteraceae</taxon>
        <taxon>Bradyrhizobium</taxon>
    </lineage>
</organism>
<keyword evidence="3" id="KW-1185">Reference proteome</keyword>